<dbReference type="Proteomes" id="UP000195696">
    <property type="component" value="Unassembled WGS sequence"/>
</dbReference>
<name>A0A1G4LCG5_BACMY</name>
<dbReference type="EMBL" id="FMAK01000018">
    <property type="protein sequence ID" value="SCV25099.1"/>
    <property type="molecule type" value="Genomic_DNA"/>
</dbReference>
<dbReference type="NCBIfam" id="TIGR03236">
    <property type="entry name" value="dnd_assoc_1"/>
    <property type="match status" value="1"/>
</dbReference>
<protein>
    <submittedName>
        <fullName evidence="1">DNA phosphorothioation-dependent restriction protein DptG</fullName>
    </submittedName>
</protein>
<proteinExistence type="predicted"/>
<reference evidence="1 2" key="1">
    <citation type="submission" date="2016-08" db="EMBL/GenBank/DDBJ databases">
        <authorList>
            <person name="Seilhamer J.J."/>
        </authorList>
    </citation>
    <scope>NUCLEOTIDE SEQUENCE [LARGE SCALE GENOMIC DNA]</scope>
    <source>
        <strain evidence="1 2">SDA_GO95</strain>
    </source>
</reference>
<dbReference type="AlphaFoldDB" id="A0A1G4LCG5"/>
<dbReference type="RefSeq" id="WP_088098737.1">
    <property type="nucleotide sequence ID" value="NZ_FMAK01000018.1"/>
</dbReference>
<sequence>MTYTLDFERIQNFVTDKNDKYSFERKKYVRVLPLPSRTGDRAGYKDGFSAVTAALLRLVDNEALEFTTADNFFNSILDAGDYDSDEAKAMFEEFLTYELGNVDANNVGSFQNMKYIALPEEKAEYKGQMQIIQFFYDIYIRDQHDEIQNVLSELQPEGLMYDILNFEIPKMQNSLKLPFRVLFKQYQETFLEDIKALVKNPGFLIEHIDDLFIHYTFIAMTQIIFQVNKFSDFDEIKLHSLAFLMNQERASKWRLGYKEGFLRVRDQILNFYTHEHLLNILALNTFTTDENLYYHDYKKILSEAGEDAEIEYIESLYKWINEVFKRYHGLDELEVYNGQNIDKAYRYMFEKIRSKISAEIFSRYALAYTTFISKFYRKNGGSLGTILALNLKQLLLLTAVAVGSKPRIELNQLWIEFDKRGVIVDDDTKLEIVELLDKLNYLDKKSDSGDAQYVKSIL</sequence>
<dbReference type="InterPro" id="IPR017645">
    <property type="entry name" value="Dnd_assoc_1"/>
</dbReference>
<organism evidence="1 2">
    <name type="scientific">Bacillus mycoides</name>
    <dbReference type="NCBI Taxonomy" id="1405"/>
    <lineage>
        <taxon>Bacteria</taxon>
        <taxon>Bacillati</taxon>
        <taxon>Bacillota</taxon>
        <taxon>Bacilli</taxon>
        <taxon>Bacillales</taxon>
        <taxon>Bacillaceae</taxon>
        <taxon>Bacillus</taxon>
        <taxon>Bacillus cereus group</taxon>
    </lineage>
</organism>
<evidence type="ECO:0000313" key="2">
    <source>
        <dbReference type="Proteomes" id="UP000195696"/>
    </source>
</evidence>
<gene>
    <name evidence="1" type="ORF">BWGO95_00802</name>
</gene>
<accession>A0A1G4LCG5</accession>
<evidence type="ECO:0000313" key="1">
    <source>
        <dbReference type="EMBL" id="SCV25099.1"/>
    </source>
</evidence>